<organism evidence="4 5">
    <name type="scientific">Phaedon cochleariae</name>
    <name type="common">Mustard beetle</name>
    <dbReference type="NCBI Taxonomy" id="80249"/>
    <lineage>
        <taxon>Eukaryota</taxon>
        <taxon>Metazoa</taxon>
        <taxon>Ecdysozoa</taxon>
        <taxon>Arthropoda</taxon>
        <taxon>Hexapoda</taxon>
        <taxon>Insecta</taxon>
        <taxon>Pterygota</taxon>
        <taxon>Neoptera</taxon>
        <taxon>Endopterygota</taxon>
        <taxon>Coleoptera</taxon>
        <taxon>Polyphaga</taxon>
        <taxon>Cucujiformia</taxon>
        <taxon>Chrysomeloidea</taxon>
        <taxon>Chrysomelidae</taxon>
        <taxon>Chrysomelinae</taxon>
        <taxon>Chrysomelini</taxon>
        <taxon>Phaedon</taxon>
    </lineage>
</organism>
<reference evidence="4" key="1">
    <citation type="submission" date="2022-01" db="EMBL/GenBank/DDBJ databases">
        <authorList>
            <person name="King R."/>
        </authorList>
    </citation>
    <scope>NUCLEOTIDE SEQUENCE</scope>
</reference>
<dbReference type="EMBL" id="OU896712">
    <property type="protein sequence ID" value="CAH1173796.1"/>
    <property type="molecule type" value="Genomic_DNA"/>
</dbReference>
<dbReference type="GO" id="GO:0005634">
    <property type="term" value="C:nucleus"/>
    <property type="evidence" value="ECO:0007669"/>
    <property type="project" value="TreeGrafter"/>
</dbReference>
<dbReference type="GO" id="GO:0016442">
    <property type="term" value="C:RISC complex"/>
    <property type="evidence" value="ECO:0007669"/>
    <property type="project" value="TreeGrafter"/>
</dbReference>
<dbReference type="PANTHER" id="PTHR46205:SF3">
    <property type="entry name" value="LOQUACIOUS, ISOFORM B"/>
    <property type="match status" value="1"/>
</dbReference>
<feature type="domain" description="DRBM" evidence="3">
    <location>
        <begin position="105"/>
        <end position="170"/>
    </location>
</feature>
<proteinExistence type="predicted"/>
<evidence type="ECO:0000313" key="5">
    <source>
        <dbReference type="Proteomes" id="UP001153737"/>
    </source>
</evidence>
<feature type="domain" description="DRBM" evidence="3">
    <location>
        <begin position="4"/>
        <end position="69"/>
    </location>
</feature>
<dbReference type="GO" id="GO:0070578">
    <property type="term" value="C:RISC-loading complex"/>
    <property type="evidence" value="ECO:0007669"/>
    <property type="project" value="TreeGrafter"/>
</dbReference>
<name>A0A9P0GU86_PHACE</name>
<dbReference type="Gene3D" id="3.30.160.20">
    <property type="match status" value="2"/>
</dbReference>
<dbReference type="InterPro" id="IPR051247">
    <property type="entry name" value="RLC_Component"/>
</dbReference>
<dbReference type="GO" id="GO:0035197">
    <property type="term" value="F:siRNA binding"/>
    <property type="evidence" value="ECO:0007669"/>
    <property type="project" value="TreeGrafter"/>
</dbReference>
<dbReference type="SUPFAM" id="SSF54768">
    <property type="entry name" value="dsRNA-binding domain-like"/>
    <property type="match status" value="2"/>
</dbReference>
<dbReference type="SMART" id="SM00358">
    <property type="entry name" value="DSRM"/>
    <property type="match status" value="2"/>
</dbReference>
<protein>
    <recommendedName>
        <fullName evidence="3">DRBM domain-containing protein</fullName>
    </recommendedName>
</protein>
<accession>A0A9P0GU86</accession>
<sequence length="305" mass="34327">MNKTPISILQELMVKKNILPSYLECPSDNERFSFACIVHAGSIEVKGYGNNKKEAKQNSASNALESLNYSINDEYMVKSIQTVSTSLPAQSSSISIGNQNSPPDNYVGKLNEYCSTHGKPYPQYQDNIVPLNGRFIVHCHFSKFVTDGLGLNKKTAKQESAKKMLELLKDENVEDDIDLIDNVSSSLKDDKKENINKLSEAMLKKYEEMSINDKGITLTPTFDPMPFLNEDDVISLEQLQNGLRKSGYEVVVRAFQRNPHIMMLKIEGTQCVMMGHGDSEKEAREDLLKGASVMFRNGFSFKNRF</sequence>
<keyword evidence="5" id="KW-1185">Reference proteome</keyword>
<evidence type="ECO:0000259" key="3">
    <source>
        <dbReference type="PROSITE" id="PS50137"/>
    </source>
</evidence>
<dbReference type="Proteomes" id="UP001153737">
    <property type="component" value="Chromosome 6"/>
</dbReference>
<dbReference type="GO" id="GO:0003725">
    <property type="term" value="F:double-stranded RNA binding"/>
    <property type="evidence" value="ECO:0007669"/>
    <property type="project" value="TreeGrafter"/>
</dbReference>
<dbReference type="InterPro" id="IPR014720">
    <property type="entry name" value="dsRBD_dom"/>
</dbReference>
<dbReference type="Pfam" id="PF00035">
    <property type="entry name" value="dsrm"/>
    <property type="match status" value="2"/>
</dbReference>
<gene>
    <name evidence="4" type="ORF">PHAECO_LOCUS10102</name>
</gene>
<evidence type="ECO:0000256" key="2">
    <source>
        <dbReference type="PROSITE-ProRule" id="PRU00266"/>
    </source>
</evidence>
<dbReference type="CDD" id="cd00048">
    <property type="entry name" value="DSRM_SF"/>
    <property type="match status" value="1"/>
</dbReference>
<dbReference type="PANTHER" id="PTHR46205">
    <property type="entry name" value="LOQUACIOUS, ISOFORM B"/>
    <property type="match status" value="1"/>
</dbReference>
<dbReference type="GO" id="GO:0005737">
    <property type="term" value="C:cytoplasm"/>
    <property type="evidence" value="ECO:0007669"/>
    <property type="project" value="TreeGrafter"/>
</dbReference>
<dbReference type="PROSITE" id="PS50137">
    <property type="entry name" value="DS_RBD"/>
    <property type="match status" value="2"/>
</dbReference>
<evidence type="ECO:0000256" key="1">
    <source>
        <dbReference type="ARBA" id="ARBA00022884"/>
    </source>
</evidence>
<evidence type="ECO:0000313" key="4">
    <source>
        <dbReference type="EMBL" id="CAH1173796.1"/>
    </source>
</evidence>
<reference evidence="4" key="2">
    <citation type="submission" date="2022-10" db="EMBL/GenBank/DDBJ databases">
        <authorList>
            <consortium name="ENA_rothamsted_submissions"/>
            <consortium name="culmorum"/>
            <person name="King R."/>
        </authorList>
    </citation>
    <scope>NUCLEOTIDE SEQUENCE</scope>
</reference>
<keyword evidence="1 2" id="KW-0694">RNA-binding</keyword>
<dbReference type="GO" id="GO:0030422">
    <property type="term" value="P:siRNA processing"/>
    <property type="evidence" value="ECO:0007669"/>
    <property type="project" value="TreeGrafter"/>
</dbReference>
<dbReference type="AlphaFoldDB" id="A0A9P0GU86"/>
<dbReference type="GO" id="GO:0070920">
    <property type="term" value="P:regulation of regulatory ncRNA processing"/>
    <property type="evidence" value="ECO:0007669"/>
    <property type="project" value="TreeGrafter"/>
</dbReference>